<accession>A0A833VHD6</accession>
<organism evidence="1 2">
    <name type="scientific">Carex littledalei</name>
    <dbReference type="NCBI Taxonomy" id="544730"/>
    <lineage>
        <taxon>Eukaryota</taxon>
        <taxon>Viridiplantae</taxon>
        <taxon>Streptophyta</taxon>
        <taxon>Embryophyta</taxon>
        <taxon>Tracheophyta</taxon>
        <taxon>Spermatophyta</taxon>
        <taxon>Magnoliopsida</taxon>
        <taxon>Liliopsida</taxon>
        <taxon>Poales</taxon>
        <taxon>Cyperaceae</taxon>
        <taxon>Cyperoideae</taxon>
        <taxon>Cariceae</taxon>
        <taxon>Carex</taxon>
        <taxon>Carex subgen. Euthyceras</taxon>
    </lineage>
</organism>
<comment type="caution">
    <text evidence="1">The sequence shown here is derived from an EMBL/GenBank/DDBJ whole genome shotgun (WGS) entry which is preliminary data.</text>
</comment>
<evidence type="ECO:0000313" key="1">
    <source>
        <dbReference type="EMBL" id="KAF3340452.1"/>
    </source>
</evidence>
<protein>
    <submittedName>
        <fullName evidence="1">Uncharacterized protein</fullName>
    </submittedName>
</protein>
<dbReference type="EMBL" id="SWLB01000003">
    <property type="protein sequence ID" value="KAF3340452.1"/>
    <property type="molecule type" value="Genomic_DNA"/>
</dbReference>
<dbReference type="OrthoDB" id="1916924at2759"/>
<dbReference type="Proteomes" id="UP000623129">
    <property type="component" value="Unassembled WGS sequence"/>
</dbReference>
<sequence length="68" mass="7695">MEYSSPFSSSSCDYYDVTDLEAGISGDTAKKASYSYKQSPKTNKGSNLFCEPSEIDNEPHHFLDTYYF</sequence>
<keyword evidence="2" id="KW-1185">Reference proteome</keyword>
<proteinExistence type="predicted"/>
<reference evidence="1" key="1">
    <citation type="submission" date="2020-01" db="EMBL/GenBank/DDBJ databases">
        <title>Genome sequence of Kobresia littledalei, the first chromosome-level genome in the family Cyperaceae.</title>
        <authorList>
            <person name="Qu G."/>
        </authorList>
    </citation>
    <scope>NUCLEOTIDE SEQUENCE</scope>
    <source>
        <strain evidence="1">C.B.Clarke</strain>
        <tissue evidence="1">Leaf</tissue>
    </source>
</reference>
<gene>
    <name evidence="1" type="ORF">FCM35_KLT16223</name>
</gene>
<evidence type="ECO:0000313" key="2">
    <source>
        <dbReference type="Proteomes" id="UP000623129"/>
    </source>
</evidence>
<dbReference type="AlphaFoldDB" id="A0A833VHD6"/>
<name>A0A833VHD6_9POAL</name>